<dbReference type="InterPro" id="IPR011051">
    <property type="entry name" value="RmlC_Cupin_sf"/>
</dbReference>
<dbReference type="Pfam" id="PF12973">
    <property type="entry name" value="Cupin_7"/>
    <property type="match status" value="1"/>
</dbReference>
<dbReference type="KEGG" id="pabs:JIR001_24150"/>
<reference evidence="2" key="1">
    <citation type="journal article" date="2013" name="Int. J. Syst. Evol. Microbiol.">
        <title>Polycladomyces abyssicola gen. nov., sp. nov., a thermophilic filamentous bacterium isolated from hemipelagic sediment.</title>
        <authorList>
            <person name="Tsubouchi T."/>
            <person name="Shimane Y."/>
            <person name="Mori K."/>
            <person name="Usui K."/>
            <person name="Hiraki T."/>
            <person name="Tame A."/>
            <person name="Uematsu K."/>
            <person name="Maruyama T."/>
            <person name="Hatada Y."/>
        </authorList>
    </citation>
    <scope>NUCLEOTIDE SEQUENCE</scope>
    <source>
        <strain evidence="2">JIR-001</strain>
    </source>
</reference>
<evidence type="ECO:0000313" key="2">
    <source>
        <dbReference type="EMBL" id="BCU82632.1"/>
    </source>
</evidence>
<dbReference type="RefSeq" id="WP_212772949.1">
    <property type="nucleotide sequence ID" value="NZ_AP024601.1"/>
</dbReference>
<gene>
    <name evidence="2" type="ORF">JIR001_24150</name>
</gene>
<dbReference type="Proteomes" id="UP000677436">
    <property type="component" value="Chromosome"/>
</dbReference>
<evidence type="ECO:0000259" key="1">
    <source>
        <dbReference type="Pfam" id="PF12973"/>
    </source>
</evidence>
<dbReference type="AlphaFoldDB" id="A0A8D5UFW1"/>
<evidence type="ECO:0000313" key="3">
    <source>
        <dbReference type="Proteomes" id="UP000677436"/>
    </source>
</evidence>
<protein>
    <recommendedName>
        <fullName evidence="1">ChrR-like cupin domain-containing protein</fullName>
    </recommendedName>
</protein>
<dbReference type="InterPro" id="IPR025979">
    <property type="entry name" value="ChrR-like_cupin_dom"/>
</dbReference>
<dbReference type="EMBL" id="AP024601">
    <property type="protein sequence ID" value="BCU82632.1"/>
    <property type="molecule type" value="Genomic_DNA"/>
</dbReference>
<sequence length="114" mass="12427">MEGPYVIRKGGSDWIPMGNGVQLSYLRKSGKEYSILLKMESGGRFPMHEHVGGEEVYVIEGSVQLGKVRLEQGDYYYAPPGVSETAMTEDGCTLLITSARGLEVNNPTAKVTAQ</sequence>
<keyword evidence="3" id="KW-1185">Reference proteome</keyword>
<dbReference type="Gene3D" id="2.60.120.10">
    <property type="entry name" value="Jelly Rolls"/>
    <property type="match status" value="1"/>
</dbReference>
<dbReference type="SUPFAM" id="SSF51182">
    <property type="entry name" value="RmlC-like cupins"/>
    <property type="match status" value="1"/>
</dbReference>
<dbReference type="InterPro" id="IPR014710">
    <property type="entry name" value="RmlC-like_jellyroll"/>
</dbReference>
<accession>A0A8D5UFW1</accession>
<feature type="domain" description="ChrR-like cupin" evidence="1">
    <location>
        <begin position="6"/>
        <end position="97"/>
    </location>
</feature>
<organism evidence="2 3">
    <name type="scientific">Polycladomyces abyssicola</name>
    <dbReference type="NCBI Taxonomy" id="1125966"/>
    <lineage>
        <taxon>Bacteria</taxon>
        <taxon>Bacillati</taxon>
        <taxon>Bacillota</taxon>
        <taxon>Bacilli</taxon>
        <taxon>Bacillales</taxon>
        <taxon>Thermoactinomycetaceae</taxon>
        <taxon>Polycladomyces</taxon>
    </lineage>
</organism>
<proteinExistence type="predicted"/>
<reference evidence="2" key="2">
    <citation type="journal article" date="2021" name="Microbiol. Resour. Announc.">
        <title>Complete Genome Sequence of Polycladomyces abyssicola JIR-001T, Isolated from Hemipelagic Sediment in Deep Seawater.</title>
        <authorList>
            <person name="Tsubouchi T."/>
            <person name="Kaneko Y."/>
        </authorList>
    </citation>
    <scope>NUCLEOTIDE SEQUENCE</scope>
    <source>
        <strain evidence="2">JIR-001</strain>
    </source>
</reference>
<name>A0A8D5UFW1_9BACL</name>